<dbReference type="Gene3D" id="1.10.287.70">
    <property type="match status" value="1"/>
</dbReference>
<feature type="transmembrane region" description="Helical" evidence="3">
    <location>
        <begin position="576"/>
        <end position="600"/>
    </location>
</feature>
<dbReference type="Pfam" id="PF00027">
    <property type="entry name" value="cNMP_binding"/>
    <property type="match status" value="1"/>
</dbReference>
<feature type="compositionally biased region" description="Basic and acidic residues" evidence="2">
    <location>
        <begin position="174"/>
        <end position="189"/>
    </location>
</feature>
<dbReference type="SMART" id="SM00054">
    <property type="entry name" value="EFh"/>
    <property type="match status" value="2"/>
</dbReference>
<proteinExistence type="predicted"/>
<feature type="domain" description="EF-hand" evidence="5">
    <location>
        <begin position="257"/>
        <end position="292"/>
    </location>
</feature>
<dbReference type="AlphaFoldDB" id="A0A9W7CF93"/>
<dbReference type="PROSITE" id="PS00018">
    <property type="entry name" value="EF_HAND_1"/>
    <property type="match status" value="1"/>
</dbReference>
<feature type="compositionally biased region" description="Low complexity" evidence="2">
    <location>
        <begin position="88"/>
        <end position="102"/>
    </location>
</feature>
<dbReference type="InterPro" id="IPR014710">
    <property type="entry name" value="RmlC-like_jellyroll"/>
</dbReference>
<evidence type="ECO:0000256" key="3">
    <source>
        <dbReference type="SAM" id="Phobius"/>
    </source>
</evidence>
<comment type="caution">
    <text evidence="6">The sequence shown here is derived from an EMBL/GenBank/DDBJ whole genome shotgun (WGS) entry which is preliminary data.</text>
</comment>
<sequence>MSGHSGQDPNSSIAPTLDQLSVVEFSLNALAKRSIEPATGSDASNLEQQLDSVTALVEKIRSQSKAKTNRPKFEPDSLYGTQIDEDSPSSSRPPTSPTKLTTVGAVVHPTPTKANPNSNPNGGRALSPVLDDDSVEEMKIDNNDNVQKKMVFPKEGRRLSADLKKQFAKKLRETGTNDVLKERSYRENGKTSPGVLPQESKSDGSLLLSRARAREAFMMLDRNGDGFLRKEDVYEAMEAFQFDDAFNAKKDQGDEEGALAVVEKMIEEIDIDGDGKIDLEEFVTVLTNAEKNAGKAMQNRMSMLAHNIVAAHQKKSTQTIIGDGSHLIHPSNEYHTYFDLMISGMIIVTVFTVPVCIGWEEASDNLSDFNLAIDIIFLLDVVKSFNTGFYDENEDCIMDRKIIVENYVKGWFLIDIASSIPIEQLLGDTGGTTSNAGLTKANSSVKGLKLLKIAKVLRLFKLSKTFRWLKEFMLSLEQRFEFRLTDASIKLMNLAVFVLLAAHWIACFHWFLVRSHDFPEDSWVVYSNLVDVGFWMQYNWSLFKAMAQMIMIGFETPPFTNVHCETTSEWCTIETWTTLLCLYIGTIFYALLVSNMTSIIQQLNQAKRHFEERLQQVNEYMREKKLPSDLRERVRDYYHIQHSGGKIFDEDAILSELAPVLRAEILVFNSRELFNKVPVLKSSPSFFTSELASYIRPQFAFADEDVISEGTTGDTLFFIYAGIAEVKPKIMRDKVFVALADGCYFGCGGVFLGVKRTATVTTRTLCEMYAVDGPDILAAMRDFPEIKEYMKMVATKRKNRIDVLDTSSGVKVMQDNNLDDEDSKTFLFSSSLGADAVSESHGLIHGRRNREPEKDSSLSHSNRKSLAAKTYARASYRSRGMKSGRGKHSMMKSKRESRFMGSMKLGFGNSPNNSESGKRRLSIGIPTVGVTSSTSSIAAKAALGNKYKAS</sequence>
<dbReference type="CDD" id="cd00051">
    <property type="entry name" value="EFh"/>
    <property type="match status" value="1"/>
</dbReference>
<dbReference type="Gene3D" id="1.10.287.630">
    <property type="entry name" value="Helix hairpin bin"/>
    <property type="match status" value="1"/>
</dbReference>
<feature type="domain" description="Cyclic nucleotide-binding" evidence="4">
    <location>
        <begin position="679"/>
        <end position="772"/>
    </location>
</feature>
<dbReference type="SUPFAM" id="SSF81324">
    <property type="entry name" value="Voltage-gated potassium channels"/>
    <property type="match status" value="1"/>
</dbReference>
<dbReference type="GO" id="GO:0005249">
    <property type="term" value="F:voltage-gated potassium channel activity"/>
    <property type="evidence" value="ECO:0007669"/>
    <property type="project" value="TreeGrafter"/>
</dbReference>
<gene>
    <name evidence="6" type="ORF">TrLO_g6361</name>
</gene>
<dbReference type="SUPFAM" id="SSF51206">
    <property type="entry name" value="cAMP-binding domain-like"/>
    <property type="match status" value="1"/>
</dbReference>
<dbReference type="PROSITE" id="PS50042">
    <property type="entry name" value="CNMP_BINDING_3"/>
    <property type="match status" value="1"/>
</dbReference>
<keyword evidence="7" id="KW-1185">Reference proteome</keyword>
<dbReference type="InterPro" id="IPR011992">
    <property type="entry name" value="EF-hand-dom_pair"/>
</dbReference>
<name>A0A9W7CF93_9STRA</name>
<feature type="region of interest" description="Disordered" evidence="2">
    <location>
        <begin position="839"/>
        <end position="893"/>
    </location>
</feature>
<dbReference type="InterPro" id="IPR018488">
    <property type="entry name" value="cNMP-bd_CS"/>
</dbReference>
<evidence type="ECO:0000256" key="1">
    <source>
        <dbReference type="ARBA" id="ARBA00022837"/>
    </source>
</evidence>
<dbReference type="PROSITE" id="PS50222">
    <property type="entry name" value="EF_HAND_2"/>
    <property type="match status" value="2"/>
</dbReference>
<dbReference type="InterPro" id="IPR018490">
    <property type="entry name" value="cNMP-bd_dom_sf"/>
</dbReference>
<evidence type="ECO:0008006" key="8">
    <source>
        <dbReference type="Google" id="ProtNLM"/>
    </source>
</evidence>
<feature type="transmembrane region" description="Helical" evidence="3">
    <location>
        <begin position="337"/>
        <end position="359"/>
    </location>
</feature>
<dbReference type="Gene3D" id="1.10.238.10">
    <property type="entry name" value="EF-hand"/>
    <property type="match status" value="1"/>
</dbReference>
<dbReference type="GO" id="GO:0098855">
    <property type="term" value="C:HCN channel complex"/>
    <property type="evidence" value="ECO:0007669"/>
    <property type="project" value="TreeGrafter"/>
</dbReference>
<evidence type="ECO:0000313" key="7">
    <source>
        <dbReference type="Proteomes" id="UP001165122"/>
    </source>
</evidence>
<evidence type="ECO:0000313" key="6">
    <source>
        <dbReference type="EMBL" id="GMI03511.1"/>
    </source>
</evidence>
<dbReference type="SMART" id="SM00100">
    <property type="entry name" value="cNMP"/>
    <property type="match status" value="1"/>
</dbReference>
<evidence type="ECO:0000259" key="5">
    <source>
        <dbReference type="PROSITE" id="PS50222"/>
    </source>
</evidence>
<reference evidence="7" key="1">
    <citation type="journal article" date="2023" name="Commun. Biol.">
        <title>Genome analysis of Parmales, the sister group of diatoms, reveals the evolutionary specialization of diatoms from phago-mixotrophs to photoautotrophs.</title>
        <authorList>
            <person name="Ban H."/>
            <person name="Sato S."/>
            <person name="Yoshikawa S."/>
            <person name="Yamada K."/>
            <person name="Nakamura Y."/>
            <person name="Ichinomiya M."/>
            <person name="Sato N."/>
            <person name="Blanc-Mathieu R."/>
            <person name="Endo H."/>
            <person name="Kuwata A."/>
            <person name="Ogata H."/>
        </authorList>
    </citation>
    <scope>NUCLEOTIDE SEQUENCE [LARGE SCALE GENOMIC DNA]</scope>
    <source>
        <strain evidence="7">NIES 3700</strain>
    </source>
</reference>
<dbReference type="Pfam" id="PF13499">
    <property type="entry name" value="EF-hand_7"/>
    <property type="match status" value="1"/>
</dbReference>
<feature type="domain" description="EF-hand" evidence="5">
    <location>
        <begin position="208"/>
        <end position="243"/>
    </location>
</feature>
<dbReference type="CDD" id="cd00038">
    <property type="entry name" value="CAP_ED"/>
    <property type="match status" value="1"/>
</dbReference>
<dbReference type="Proteomes" id="UP001165122">
    <property type="component" value="Unassembled WGS sequence"/>
</dbReference>
<keyword evidence="3" id="KW-0812">Transmembrane</keyword>
<feature type="compositionally biased region" description="Polar residues" evidence="2">
    <location>
        <begin position="112"/>
        <end position="121"/>
    </location>
</feature>
<dbReference type="PANTHER" id="PTHR45689">
    <property type="entry name" value="I[[H]] CHANNEL, ISOFORM E"/>
    <property type="match status" value="1"/>
</dbReference>
<organism evidence="6 7">
    <name type="scientific">Triparma laevis f. longispina</name>
    <dbReference type="NCBI Taxonomy" id="1714387"/>
    <lineage>
        <taxon>Eukaryota</taxon>
        <taxon>Sar</taxon>
        <taxon>Stramenopiles</taxon>
        <taxon>Ochrophyta</taxon>
        <taxon>Bolidophyceae</taxon>
        <taxon>Parmales</taxon>
        <taxon>Triparmaceae</taxon>
        <taxon>Triparma</taxon>
    </lineage>
</organism>
<dbReference type="InterPro" id="IPR018247">
    <property type="entry name" value="EF_Hand_1_Ca_BS"/>
</dbReference>
<dbReference type="InterPro" id="IPR000595">
    <property type="entry name" value="cNMP-bd_dom"/>
</dbReference>
<keyword evidence="1" id="KW-0106">Calcium</keyword>
<feature type="transmembrane region" description="Helical" evidence="3">
    <location>
        <begin position="491"/>
        <end position="512"/>
    </location>
</feature>
<dbReference type="GO" id="GO:0005509">
    <property type="term" value="F:calcium ion binding"/>
    <property type="evidence" value="ECO:0007669"/>
    <property type="project" value="InterPro"/>
</dbReference>
<dbReference type="InterPro" id="IPR002048">
    <property type="entry name" value="EF_hand_dom"/>
</dbReference>
<feature type="region of interest" description="Disordered" evidence="2">
    <location>
        <begin position="174"/>
        <end position="204"/>
    </location>
</feature>
<feature type="region of interest" description="Disordered" evidence="2">
    <location>
        <begin position="61"/>
        <end position="129"/>
    </location>
</feature>
<dbReference type="GO" id="GO:0035725">
    <property type="term" value="P:sodium ion transmembrane transport"/>
    <property type="evidence" value="ECO:0007669"/>
    <property type="project" value="TreeGrafter"/>
</dbReference>
<accession>A0A9W7CF93</accession>
<dbReference type="EMBL" id="BRXW01000058">
    <property type="protein sequence ID" value="GMI03511.1"/>
    <property type="molecule type" value="Genomic_DNA"/>
</dbReference>
<evidence type="ECO:0000259" key="4">
    <source>
        <dbReference type="PROSITE" id="PS50042"/>
    </source>
</evidence>
<feature type="compositionally biased region" description="Basic residues" evidence="2">
    <location>
        <begin position="879"/>
        <end position="892"/>
    </location>
</feature>
<dbReference type="OrthoDB" id="421226at2759"/>
<dbReference type="PANTHER" id="PTHR45689:SF5">
    <property type="entry name" value="I[[H]] CHANNEL, ISOFORM E"/>
    <property type="match status" value="1"/>
</dbReference>
<protein>
    <recommendedName>
        <fullName evidence="8">Calmodulin</fullName>
    </recommendedName>
</protein>
<keyword evidence="3" id="KW-1133">Transmembrane helix</keyword>
<dbReference type="InterPro" id="IPR051413">
    <property type="entry name" value="K/Na_HCN_channel"/>
</dbReference>
<dbReference type="GO" id="GO:0003254">
    <property type="term" value="P:regulation of membrane depolarization"/>
    <property type="evidence" value="ECO:0007669"/>
    <property type="project" value="TreeGrafter"/>
</dbReference>
<dbReference type="PROSITE" id="PS00888">
    <property type="entry name" value="CNMP_BINDING_1"/>
    <property type="match status" value="1"/>
</dbReference>
<dbReference type="Gene3D" id="2.60.120.10">
    <property type="entry name" value="Jelly Rolls"/>
    <property type="match status" value="1"/>
</dbReference>
<dbReference type="SUPFAM" id="SSF47473">
    <property type="entry name" value="EF-hand"/>
    <property type="match status" value="1"/>
</dbReference>
<keyword evidence="3" id="KW-0472">Membrane</keyword>
<evidence type="ECO:0000256" key="2">
    <source>
        <dbReference type="SAM" id="MobiDB-lite"/>
    </source>
</evidence>